<feature type="transmembrane region" description="Helical" evidence="1">
    <location>
        <begin position="99"/>
        <end position="120"/>
    </location>
</feature>
<accession>E3BQ59</accession>
<protein>
    <submittedName>
        <fullName evidence="2">Uncharacterized protein</fullName>
    </submittedName>
</protein>
<name>E3BQ59_9VIBR</name>
<feature type="transmembrane region" description="Helical" evidence="1">
    <location>
        <begin position="68"/>
        <end position="87"/>
    </location>
</feature>
<comment type="caution">
    <text evidence="2">The sequence shown here is derived from an EMBL/GenBank/DDBJ whole genome shotgun (WGS) entry which is preliminary data.</text>
</comment>
<keyword evidence="1" id="KW-0472">Membrane</keyword>
<organism evidence="2 3">
    <name type="scientific">Vibrio caribbeanicus ATCC BAA-2122</name>
    <dbReference type="NCBI Taxonomy" id="796620"/>
    <lineage>
        <taxon>Bacteria</taxon>
        <taxon>Pseudomonadati</taxon>
        <taxon>Pseudomonadota</taxon>
        <taxon>Gammaproteobacteria</taxon>
        <taxon>Vibrionales</taxon>
        <taxon>Vibrionaceae</taxon>
        <taxon>Vibrio</taxon>
    </lineage>
</organism>
<gene>
    <name evidence="2" type="ORF">VIBC2010_16989</name>
</gene>
<reference evidence="2 3" key="1">
    <citation type="journal article" date="2012" name="Int. J. Syst. Evol. Microbiol.">
        <title>Vibrio caribbeanicus sp. nov., isolated from the marine sponge Scleritoderma cyanea.</title>
        <authorList>
            <person name="Hoffmann M."/>
            <person name="Monday S.R."/>
            <person name="Allard M.W."/>
            <person name="Strain E.A."/>
            <person name="Whittaker P."/>
            <person name="Naum M."/>
            <person name="McCarthy P.J."/>
            <person name="Lopez J.V."/>
            <person name="Fischer M."/>
            <person name="Brown E.W."/>
        </authorList>
    </citation>
    <scope>NUCLEOTIDE SEQUENCE [LARGE SCALE GENOMIC DNA]</scope>
    <source>
        <strain evidence="2 3">ATCC BAA-2122</strain>
    </source>
</reference>
<evidence type="ECO:0000313" key="3">
    <source>
        <dbReference type="Proteomes" id="UP000002943"/>
    </source>
</evidence>
<dbReference type="RefSeq" id="WP_009603322.1">
    <property type="nucleotide sequence ID" value="NZ_AEIU01000112.1"/>
</dbReference>
<keyword evidence="1" id="KW-0812">Transmembrane</keyword>
<dbReference type="AlphaFoldDB" id="E3BQ59"/>
<dbReference type="eggNOG" id="ENOG5031NAE">
    <property type="taxonomic scope" value="Bacteria"/>
</dbReference>
<evidence type="ECO:0000256" key="1">
    <source>
        <dbReference type="SAM" id="Phobius"/>
    </source>
</evidence>
<sequence length="129" mass="14308">MKFYLARGLFIFGSLLFLASLGITLGHIGDPEFAQHSWYHFFREGGGLIAQLIVISAILFGPKHWKTPVTWGMLAVLLAGIFLPFWVGMPFNEALSAPHIRAEIAHVGQAVLMTVALFLARPEFINKNT</sequence>
<keyword evidence="3" id="KW-1185">Reference proteome</keyword>
<keyword evidence="1" id="KW-1133">Transmembrane helix</keyword>
<dbReference type="EMBL" id="AEIU01000112">
    <property type="protein sequence ID" value="EFP94864.1"/>
    <property type="molecule type" value="Genomic_DNA"/>
</dbReference>
<dbReference type="Proteomes" id="UP000002943">
    <property type="component" value="Unassembled WGS sequence"/>
</dbReference>
<feature type="transmembrane region" description="Helical" evidence="1">
    <location>
        <begin position="42"/>
        <end position="61"/>
    </location>
</feature>
<dbReference type="OrthoDB" id="5826849at2"/>
<evidence type="ECO:0000313" key="2">
    <source>
        <dbReference type="EMBL" id="EFP94864.1"/>
    </source>
</evidence>
<proteinExistence type="predicted"/>